<reference evidence="1 2" key="2">
    <citation type="submission" date="2018-11" db="EMBL/GenBank/DDBJ databases">
        <authorList>
            <consortium name="Pathogen Informatics"/>
        </authorList>
    </citation>
    <scope>NUCLEOTIDE SEQUENCE [LARGE SCALE GENOMIC DNA]</scope>
    <source>
        <strain evidence="1 2">NST_G2</strain>
    </source>
</reference>
<dbReference type="AlphaFoldDB" id="A0A183TRL8"/>
<protein>
    <submittedName>
        <fullName evidence="1 3">Uncharacterized protein</fullName>
    </submittedName>
</protein>
<organism evidence="3">
    <name type="scientific">Schistocephalus solidus</name>
    <name type="common">Tapeworm</name>
    <dbReference type="NCBI Taxonomy" id="70667"/>
    <lineage>
        <taxon>Eukaryota</taxon>
        <taxon>Metazoa</taxon>
        <taxon>Spiralia</taxon>
        <taxon>Lophotrochozoa</taxon>
        <taxon>Platyhelminthes</taxon>
        <taxon>Cestoda</taxon>
        <taxon>Eucestoda</taxon>
        <taxon>Diphyllobothriidea</taxon>
        <taxon>Diphyllobothriidae</taxon>
        <taxon>Schistocephalus</taxon>
    </lineage>
</organism>
<name>A0A183TRL8_SCHSO</name>
<dbReference type="WBParaSite" id="SSLN_0001984001-mRNA-1">
    <property type="protein sequence ID" value="SSLN_0001984001-mRNA-1"/>
    <property type="gene ID" value="SSLN_0001984001"/>
</dbReference>
<proteinExistence type="predicted"/>
<evidence type="ECO:0000313" key="3">
    <source>
        <dbReference type="WBParaSite" id="SSLN_0001984001-mRNA-1"/>
    </source>
</evidence>
<reference evidence="3" key="1">
    <citation type="submission" date="2016-06" db="UniProtKB">
        <authorList>
            <consortium name="WormBaseParasite"/>
        </authorList>
    </citation>
    <scope>IDENTIFICATION</scope>
</reference>
<accession>A0A183TRL8</accession>
<gene>
    <name evidence="1" type="ORF">SSLN_LOCUS19116</name>
</gene>
<keyword evidence="2" id="KW-1185">Reference proteome</keyword>
<dbReference type="OrthoDB" id="74314at2759"/>
<sequence length="165" mass="18144">MLLWPPLTVTQLSPVAHRSWFFPAATPRATVTSGGLKQLRVSSVVCASTLRRSDSRTSRLPPLKKSYGGGDSNPDWFDNAGLIMLPWRHNGVNCEMSSIPPPSMSSDAHQDWFDDNDADISNLLAEIMEIIEIIISSSPPPSKSSDAYQDWFDDNDANISNLLAV</sequence>
<dbReference type="Proteomes" id="UP000275846">
    <property type="component" value="Unassembled WGS sequence"/>
</dbReference>
<evidence type="ECO:0000313" key="1">
    <source>
        <dbReference type="EMBL" id="VDM05502.1"/>
    </source>
</evidence>
<dbReference type="EMBL" id="UYSU01046318">
    <property type="protein sequence ID" value="VDM05502.1"/>
    <property type="molecule type" value="Genomic_DNA"/>
</dbReference>
<evidence type="ECO:0000313" key="2">
    <source>
        <dbReference type="Proteomes" id="UP000275846"/>
    </source>
</evidence>